<evidence type="ECO:0000313" key="4">
    <source>
        <dbReference type="Proteomes" id="UP000240883"/>
    </source>
</evidence>
<gene>
    <name evidence="3" type="ORF">BS50DRAFT_500799</name>
</gene>
<sequence length="295" mass="32174">MFSGFQKSNVPSFVKRTHKEPYPAIDPTQPALSARGKTILVTGGGSGIGFFISRAFAAAGADTIAILGRRASVLETAAVAITKQYPSTKVLFYTADVGDSHSISKALKKAVDDIPSHGIDILVTNAAYFPPAASPTQITAEFISSAYMTNVIGNLNLVQRFLETPSSSKKIILDVSTEATWLPYPQTAVYGASKAGFTHIMKHLQIDQEEKVRIHSFHPGGIWTEAAEAFGYDREATKGLWDHDDLPAHFAVWLASDEAEFLKGKFVLSKWDVEDLQENKEAFKDPLFSTLALHI</sequence>
<dbReference type="AlphaFoldDB" id="A0A2T2NCL0"/>
<dbReference type="PANTHER" id="PTHR42901">
    <property type="entry name" value="ALCOHOL DEHYDROGENASE"/>
    <property type="match status" value="1"/>
</dbReference>
<accession>A0A2T2NCL0</accession>
<dbReference type="PANTHER" id="PTHR42901:SF1">
    <property type="entry name" value="ALCOHOL DEHYDROGENASE"/>
    <property type="match status" value="1"/>
</dbReference>
<dbReference type="EMBL" id="KZ678140">
    <property type="protein sequence ID" value="PSN63163.1"/>
    <property type="molecule type" value="Genomic_DNA"/>
</dbReference>
<comment type="similarity">
    <text evidence="1">Belongs to the short-chain dehydrogenases/reductases (SDR) family.</text>
</comment>
<evidence type="ECO:0000256" key="1">
    <source>
        <dbReference type="ARBA" id="ARBA00006484"/>
    </source>
</evidence>
<dbReference type="GO" id="GO:0016491">
    <property type="term" value="F:oxidoreductase activity"/>
    <property type="evidence" value="ECO:0007669"/>
    <property type="project" value="UniProtKB-KW"/>
</dbReference>
<organism evidence="3 4">
    <name type="scientific">Corynespora cassiicola Philippines</name>
    <dbReference type="NCBI Taxonomy" id="1448308"/>
    <lineage>
        <taxon>Eukaryota</taxon>
        <taxon>Fungi</taxon>
        <taxon>Dikarya</taxon>
        <taxon>Ascomycota</taxon>
        <taxon>Pezizomycotina</taxon>
        <taxon>Dothideomycetes</taxon>
        <taxon>Pleosporomycetidae</taxon>
        <taxon>Pleosporales</taxon>
        <taxon>Corynesporascaceae</taxon>
        <taxon>Corynespora</taxon>
    </lineage>
</organism>
<dbReference type="SUPFAM" id="SSF51735">
    <property type="entry name" value="NAD(P)-binding Rossmann-fold domains"/>
    <property type="match status" value="1"/>
</dbReference>
<keyword evidence="2" id="KW-0560">Oxidoreductase</keyword>
<reference evidence="3 4" key="1">
    <citation type="journal article" date="2018" name="Front. Microbiol.">
        <title>Genome-Wide Analysis of Corynespora cassiicola Leaf Fall Disease Putative Effectors.</title>
        <authorList>
            <person name="Lopez D."/>
            <person name="Ribeiro S."/>
            <person name="Label P."/>
            <person name="Fumanal B."/>
            <person name="Venisse J.S."/>
            <person name="Kohler A."/>
            <person name="de Oliveira R.R."/>
            <person name="Labutti K."/>
            <person name="Lipzen A."/>
            <person name="Lail K."/>
            <person name="Bauer D."/>
            <person name="Ohm R.A."/>
            <person name="Barry K.W."/>
            <person name="Spatafora J."/>
            <person name="Grigoriev I.V."/>
            <person name="Martin F.M."/>
            <person name="Pujade-Renaud V."/>
        </authorList>
    </citation>
    <scope>NUCLEOTIDE SEQUENCE [LARGE SCALE GENOMIC DNA]</scope>
    <source>
        <strain evidence="3 4">Philippines</strain>
    </source>
</reference>
<name>A0A2T2NCL0_CORCC</name>
<dbReference type="Gene3D" id="3.40.50.720">
    <property type="entry name" value="NAD(P)-binding Rossmann-like Domain"/>
    <property type="match status" value="1"/>
</dbReference>
<dbReference type="InterPro" id="IPR002347">
    <property type="entry name" value="SDR_fam"/>
</dbReference>
<dbReference type="Pfam" id="PF00106">
    <property type="entry name" value="adh_short"/>
    <property type="match status" value="1"/>
</dbReference>
<evidence type="ECO:0000313" key="3">
    <source>
        <dbReference type="EMBL" id="PSN63163.1"/>
    </source>
</evidence>
<dbReference type="CDD" id="cd05233">
    <property type="entry name" value="SDR_c"/>
    <property type="match status" value="1"/>
</dbReference>
<keyword evidence="4" id="KW-1185">Reference proteome</keyword>
<proteinExistence type="inferred from homology"/>
<protein>
    <submittedName>
        <fullName evidence="3">NAD(P)-binding protein</fullName>
    </submittedName>
</protein>
<dbReference type="STRING" id="1448308.A0A2T2NCL0"/>
<dbReference type="InterPro" id="IPR036291">
    <property type="entry name" value="NAD(P)-bd_dom_sf"/>
</dbReference>
<dbReference type="PRINTS" id="PR00081">
    <property type="entry name" value="GDHRDH"/>
</dbReference>
<dbReference type="Proteomes" id="UP000240883">
    <property type="component" value="Unassembled WGS sequence"/>
</dbReference>
<evidence type="ECO:0000256" key="2">
    <source>
        <dbReference type="ARBA" id="ARBA00023002"/>
    </source>
</evidence>
<dbReference type="OrthoDB" id="1933717at2759"/>